<organism evidence="2 3">
    <name type="scientific">Tetrapisispora phaffii (strain ATCC 24235 / CBS 4417 / NBRC 1672 / NRRL Y-8282 / UCD 70-5)</name>
    <name type="common">Yeast</name>
    <name type="synonym">Fabospora phaffii</name>
    <dbReference type="NCBI Taxonomy" id="1071381"/>
    <lineage>
        <taxon>Eukaryota</taxon>
        <taxon>Fungi</taxon>
        <taxon>Dikarya</taxon>
        <taxon>Ascomycota</taxon>
        <taxon>Saccharomycotina</taxon>
        <taxon>Saccharomycetes</taxon>
        <taxon>Saccharomycetales</taxon>
        <taxon>Saccharomycetaceae</taxon>
        <taxon>Tetrapisispora</taxon>
    </lineage>
</organism>
<reference evidence="2 3" key="1">
    <citation type="journal article" date="2011" name="Proc. Natl. Acad. Sci. U.S.A.">
        <title>Evolutionary erosion of yeast sex chromosomes by mating-type switching accidents.</title>
        <authorList>
            <person name="Gordon J.L."/>
            <person name="Armisen D."/>
            <person name="Proux-Wera E."/>
            <person name="Oheigeartaigh S.S."/>
            <person name="Byrne K.P."/>
            <person name="Wolfe K.H."/>
        </authorList>
    </citation>
    <scope>NUCLEOTIDE SEQUENCE [LARGE SCALE GENOMIC DNA]</scope>
    <source>
        <strain evidence="3">ATCC 24235 / CBS 4417 / NBRC 1672 / NRRL Y-8282 / UCD 70-5</strain>
    </source>
</reference>
<dbReference type="OrthoDB" id="4062053at2759"/>
<dbReference type="HOGENOM" id="CLU_2211738_0_0_1"/>
<evidence type="ECO:0000313" key="3">
    <source>
        <dbReference type="Proteomes" id="UP000005666"/>
    </source>
</evidence>
<dbReference type="Proteomes" id="UP000005666">
    <property type="component" value="Chromosome 3"/>
</dbReference>
<evidence type="ECO:0000313" key="2">
    <source>
        <dbReference type="EMBL" id="CCE62217.1"/>
    </source>
</evidence>
<dbReference type="Pfam" id="PF23482">
    <property type="entry name" value="YLR146W-A"/>
    <property type="match status" value="1"/>
</dbReference>
<gene>
    <name evidence="2" type="primary">TPHA0C00600</name>
    <name evidence="2" type="ordered locus">TPHA_0C00600</name>
</gene>
<feature type="region of interest" description="Disordered" evidence="1">
    <location>
        <begin position="1"/>
        <end position="24"/>
    </location>
</feature>
<dbReference type="RefSeq" id="XP_003684651.1">
    <property type="nucleotide sequence ID" value="XM_003684603.1"/>
</dbReference>
<sequence>MSGRNDTKSNGYTNDSKDDRNNTTVFDAESTYLLRNRSENLISQNKERIPKKEDINALIEEAMNLQDEINISFAELSDLNRQVRIDVEEFCKIRNMDVSNISKDDIF</sequence>
<proteinExistence type="predicted"/>
<dbReference type="GeneID" id="11533972"/>
<evidence type="ECO:0008006" key="4">
    <source>
        <dbReference type="Google" id="ProtNLM"/>
    </source>
</evidence>
<dbReference type="InterPro" id="IPR057785">
    <property type="entry name" value="YLR146W-A-like"/>
</dbReference>
<evidence type="ECO:0000256" key="1">
    <source>
        <dbReference type="SAM" id="MobiDB-lite"/>
    </source>
</evidence>
<dbReference type="EMBL" id="HE612858">
    <property type="protein sequence ID" value="CCE62217.1"/>
    <property type="molecule type" value="Genomic_DNA"/>
</dbReference>
<protein>
    <recommendedName>
        <fullName evidence="4">Biogenesis of lysosome-related organelles complex 1 subunit CNL1</fullName>
    </recommendedName>
</protein>
<keyword evidence="3" id="KW-1185">Reference proteome</keyword>
<accession>G8BR41</accession>
<name>G8BR41_TETPH</name>
<dbReference type="KEGG" id="tpf:TPHA_0C00600"/>
<dbReference type="AlphaFoldDB" id="G8BR41"/>